<accession>A0A5C1Y4G4</accession>
<dbReference type="Proteomes" id="UP000322159">
    <property type="component" value="Chromosome"/>
</dbReference>
<evidence type="ECO:0000313" key="2">
    <source>
        <dbReference type="EMBL" id="QEO08913.1"/>
    </source>
</evidence>
<evidence type="ECO:0000259" key="1">
    <source>
        <dbReference type="Pfam" id="PF10005"/>
    </source>
</evidence>
<dbReference type="InterPro" id="IPR031321">
    <property type="entry name" value="UCP012641"/>
</dbReference>
<gene>
    <name evidence="2" type="ORF">FLP23_02085</name>
</gene>
<organism evidence="2 3">
    <name type="scientific">Protaetiibacter larvae</name>
    <dbReference type="NCBI Taxonomy" id="2592654"/>
    <lineage>
        <taxon>Bacteria</taxon>
        <taxon>Bacillati</taxon>
        <taxon>Actinomycetota</taxon>
        <taxon>Actinomycetes</taxon>
        <taxon>Micrococcales</taxon>
        <taxon>Microbacteriaceae</taxon>
        <taxon>Protaetiibacter</taxon>
    </lineage>
</organism>
<dbReference type="Gene3D" id="3.40.390.70">
    <property type="match status" value="1"/>
</dbReference>
<dbReference type="OrthoDB" id="256753at2"/>
<name>A0A5C1Y4G4_9MICO</name>
<protein>
    <recommendedName>
        <fullName evidence="1">Zinc-ribbon domain-containing protein</fullName>
    </recommendedName>
</protein>
<dbReference type="EMBL" id="CP043504">
    <property type="protein sequence ID" value="QEO08913.1"/>
    <property type="molecule type" value="Genomic_DNA"/>
</dbReference>
<evidence type="ECO:0000313" key="3">
    <source>
        <dbReference type="Proteomes" id="UP000322159"/>
    </source>
</evidence>
<dbReference type="AlphaFoldDB" id="A0A5C1Y4G4"/>
<feature type="domain" description="Zinc-ribbon" evidence="1">
    <location>
        <begin position="5"/>
        <end position="87"/>
    </location>
</feature>
<proteinExistence type="predicted"/>
<dbReference type="PIRSF" id="PIRSF012641">
    <property type="entry name" value="UCP012641"/>
    <property type="match status" value="1"/>
</dbReference>
<keyword evidence="3" id="KW-1185">Reference proteome</keyword>
<dbReference type="Pfam" id="PF10005">
    <property type="entry name" value="Zn_ribbon_DZR_6"/>
    <property type="match status" value="1"/>
</dbReference>
<dbReference type="KEGG" id="lyk:FLP23_02085"/>
<dbReference type="InterPro" id="IPR011201">
    <property type="entry name" value="Zinc-ribbon_6_bact"/>
</dbReference>
<dbReference type="Pfam" id="PF15887">
    <property type="entry name" value="Peptidase_Mx"/>
    <property type="match status" value="1"/>
</dbReference>
<sequence>MAVPRCPRCGRFVFLDELACRHCAAELGYHHPSLSFRAAEPGGALVEGERWFPCRNRPWGCNWLVAEDAGTGRCFSCRLTRREPDAADTVAWEKLADAGIAKRRLIVQLLELGLPIVPYDEREGGLGFDLLSSLSANAPVMIGHANGIITIDLAETLDARREALRVSLGEPYRTMLGHFRHEIGHYYQKELIVDEASWEACRALFGDERASYRDALDRHYSVGAPANWRASFISEYATMHPWEDFAECFAHYLHLRNTLATAAAAGMVLQADRAPGIVDHDIVPETDYPRDELERMLDDWGWLSLFFNRVSRAMGQRDLYPFELPAPVRAKLAFIHRLVTPYRRTPSAPA</sequence>
<reference evidence="2 3" key="1">
    <citation type="submission" date="2019-09" db="EMBL/GenBank/DDBJ databases">
        <title>Genome sequencing of strain KACC 19322.</title>
        <authorList>
            <person name="Heo J."/>
            <person name="Kim S.-J."/>
            <person name="Kim J.-S."/>
            <person name="Hong S.-B."/>
            <person name="Kwon S.-W."/>
        </authorList>
    </citation>
    <scope>NUCLEOTIDE SEQUENCE [LARGE SCALE GENOMIC DNA]</scope>
    <source>
        <strain evidence="2 3">KACC 19322</strain>
    </source>
</reference>